<comment type="similarity">
    <text evidence="3">Belongs to the peptidase S9C family.</text>
</comment>
<feature type="domain" description="Peptidase S9 prolyl oligopeptidase catalytic" evidence="9">
    <location>
        <begin position="524"/>
        <end position="724"/>
    </location>
</feature>
<dbReference type="PANTHER" id="PTHR42776">
    <property type="entry name" value="SERINE PEPTIDASE S9 FAMILY MEMBER"/>
    <property type="match status" value="1"/>
</dbReference>
<dbReference type="EMBL" id="JAGFBS010000019">
    <property type="protein sequence ID" value="KAG6374092.1"/>
    <property type="molecule type" value="Genomic_DNA"/>
</dbReference>
<dbReference type="AlphaFoldDB" id="A0A8I2YN27"/>
<dbReference type="GO" id="GO:0008242">
    <property type="term" value="F:omega peptidase activity"/>
    <property type="evidence" value="ECO:0007669"/>
    <property type="project" value="UniProtKB-EC"/>
</dbReference>
<evidence type="ECO:0000256" key="3">
    <source>
        <dbReference type="ARBA" id="ARBA00010040"/>
    </source>
</evidence>
<dbReference type="PANTHER" id="PTHR42776:SF4">
    <property type="entry name" value="ACYLAMINO-ACID-RELEASING ENZYME"/>
    <property type="match status" value="1"/>
</dbReference>
<dbReference type="GO" id="GO:0006508">
    <property type="term" value="P:proteolysis"/>
    <property type="evidence" value="ECO:0007669"/>
    <property type="project" value="InterPro"/>
</dbReference>
<dbReference type="InterPro" id="IPR001375">
    <property type="entry name" value="Peptidase_S9_cat"/>
</dbReference>
<comment type="catalytic activity">
    <reaction evidence="1">
        <text>Cleavage of an N-acetyl or N-formyl amino acid from the N-terminus of a polypeptide.</text>
        <dbReference type="EC" id="3.4.19.1"/>
    </reaction>
</comment>
<dbReference type="SUPFAM" id="SSF53474">
    <property type="entry name" value="alpha/beta-Hydrolases"/>
    <property type="match status" value="1"/>
</dbReference>
<accession>A0A8I2YN27</accession>
<evidence type="ECO:0000313" key="11">
    <source>
        <dbReference type="EMBL" id="KAG6374092.1"/>
    </source>
</evidence>
<sequence length="729" mass="80002">MSSLRYSGPSSFYRELAELPVPTSAKFINTTATSGVSVVRVSYSIRDHDRNVKRSITKTLTLGSPDPAISSPVMSSTINHDSPELVAFLVAPSGKRCAVLREVPDANGAKKRYVEVWSGIHIEASREVTKQHGQFHTDDHLGSFSFTPSETALVYTAEANPETTEGQGDDPYPKFRFVPHFGEQMYTKKRPVLFVFRWRSSNLGDTTPTASVTALSLEQPPHTPVIFGQATFVTETRLYVIGYEQTGDGKLLGVKHCFNRPTGIWELVLPSENPDKATTTACKSFKFETGGLSCRSPRVLFDKDRVPTTLFWLSNPLGGPHASTVSLYARDLKGVTKDRLLVDVVYDPSDQEFPGLYTEYSLTDSPFLRFDDKTYIVVQSLWRSRPTLISIDVENGHVIDLTPVLDGQPLYSWNLLGTDGVRSVICARSTPTTPPETVLLTLMQDKFPGTVQVLDRPSLSQELQKALDRLDARIIPIPNRHPVETIVVRSKEPVQGPKPFCLTVVHGGPHASSVTSFTPGVLAYALEGYTVSLPNYTGSMGFGEKYIQKLLGKCGALDVADCIATIEVLINLGLSEAGRQVVQGGSHGGFLAAHLIGQYPDMFRAAVMRNPVISAGELCASDISDWSFREFGLPFEPGTHVTPESFAKLYAASPIAHVDRVKTPVLLLLGEDDLRVPPTQGRGYYHALKGRGRVVDMLVFPKETHSIDGVEAARVSFEAGRDWLRAFTG</sequence>
<evidence type="ECO:0000256" key="7">
    <source>
        <dbReference type="ARBA" id="ARBA00022801"/>
    </source>
</evidence>
<feature type="domain" description="Acylamino-acid-releasing enzyme N-terminal" evidence="10">
    <location>
        <begin position="9"/>
        <end position="441"/>
    </location>
</feature>
<evidence type="ECO:0000259" key="9">
    <source>
        <dbReference type="Pfam" id="PF00326"/>
    </source>
</evidence>
<name>A0A8I2YN27_9AGAM</name>
<gene>
    <name evidence="11" type="ORF">JVT61DRAFT_4735</name>
</gene>
<keyword evidence="6" id="KW-0963">Cytoplasm</keyword>
<comment type="subunit">
    <text evidence="4">Homotetramer.</text>
</comment>
<evidence type="ECO:0000256" key="2">
    <source>
        <dbReference type="ARBA" id="ARBA00004496"/>
    </source>
</evidence>
<dbReference type="Pfam" id="PF19283">
    <property type="entry name" value="APEH_N"/>
    <property type="match status" value="1"/>
</dbReference>
<comment type="caution">
    <text evidence="11">The sequence shown here is derived from an EMBL/GenBank/DDBJ whole genome shotgun (WGS) entry which is preliminary data.</text>
</comment>
<reference evidence="11" key="1">
    <citation type="submission" date="2021-03" db="EMBL/GenBank/DDBJ databases">
        <title>Evolutionary innovations through gain and loss of genes in the ectomycorrhizal Boletales.</title>
        <authorList>
            <person name="Wu G."/>
            <person name="Miyauchi S."/>
            <person name="Morin E."/>
            <person name="Yang Z.-L."/>
            <person name="Xu J."/>
            <person name="Martin F.M."/>
        </authorList>
    </citation>
    <scope>NUCLEOTIDE SEQUENCE</scope>
    <source>
        <strain evidence="11">BR01</strain>
    </source>
</reference>
<dbReference type="OrthoDB" id="43744at2759"/>
<keyword evidence="7 11" id="KW-0378">Hydrolase</keyword>
<proteinExistence type="inferred from homology"/>
<dbReference type="GO" id="GO:0005737">
    <property type="term" value="C:cytoplasm"/>
    <property type="evidence" value="ECO:0007669"/>
    <property type="project" value="UniProtKB-SubCell"/>
</dbReference>
<evidence type="ECO:0000256" key="4">
    <source>
        <dbReference type="ARBA" id="ARBA00011881"/>
    </source>
</evidence>
<keyword evidence="12" id="KW-1185">Reference proteome</keyword>
<dbReference type="Pfam" id="PF00326">
    <property type="entry name" value="Peptidase_S9"/>
    <property type="match status" value="1"/>
</dbReference>
<evidence type="ECO:0000256" key="5">
    <source>
        <dbReference type="ARBA" id="ARBA00012917"/>
    </source>
</evidence>
<evidence type="ECO:0000259" key="10">
    <source>
        <dbReference type="Pfam" id="PF19283"/>
    </source>
</evidence>
<evidence type="ECO:0000256" key="1">
    <source>
        <dbReference type="ARBA" id="ARBA00000721"/>
    </source>
</evidence>
<evidence type="ECO:0000256" key="6">
    <source>
        <dbReference type="ARBA" id="ARBA00022490"/>
    </source>
</evidence>
<organism evidence="11 12">
    <name type="scientific">Boletus reticuloceps</name>
    <dbReference type="NCBI Taxonomy" id="495285"/>
    <lineage>
        <taxon>Eukaryota</taxon>
        <taxon>Fungi</taxon>
        <taxon>Dikarya</taxon>
        <taxon>Basidiomycota</taxon>
        <taxon>Agaricomycotina</taxon>
        <taxon>Agaricomycetes</taxon>
        <taxon>Agaricomycetidae</taxon>
        <taxon>Boletales</taxon>
        <taxon>Boletineae</taxon>
        <taxon>Boletaceae</taxon>
        <taxon>Boletoideae</taxon>
        <taxon>Boletus</taxon>
    </lineage>
</organism>
<comment type="subcellular location">
    <subcellularLocation>
        <location evidence="2">Cytoplasm</location>
    </subcellularLocation>
</comment>
<evidence type="ECO:0000313" key="12">
    <source>
        <dbReference type="Proteomes" id="UP000683000"/>
    </source>
</evidence>
<dbReference type="GO" id="GO:0004252">
    <property type="term" value="F:serine-type endopeptidase activity"/>
    <property type="evidence" value="ECO:0007669"/>
    <property type="project" value="TreeGrafter"/>
</dbReference>
<dbReference type="EC" id="3.4.19.1" evidence="5"/>
<evidence type="ECO:0000256" key="8">
    <source>
        <dbReference type="ARBA" id="ARBA00032829"/>
    </source>
</evidence>
<dbReference type="InterPro" id="IPR045550">
    <property type="entry name" value="AARE_N"/>
</dbReference>
<protein>
    <recommendedName>
        <fullName evidence="5">acylaminoacyl-peptidase</fullName>
        <ecNumber evidence="5">3.4.19.1</ecNumber>
    </recommendedName>
    <alternativeName>
        <fullName evidence="8">Dipeptidyl-peptidase V</fullName>
    </alternativeName>
</protein>
<dbReference type="Proteomes" id="UP000683000">
    <property type="component" value="Unassembled WGS sequence"/>
</dbReference>
<dbReference type="InterPro" id="IPR029058">
    <property type="entry name" value="AB_hydrolase_fold"/>
</dbReference>
<dbReference type="Gene3D" id="3.40.50.1820">
    <property type="entry name" value="alpha/beta hydrolase"/>
    <property type="match status" value="1"/>
</dbReference>